<accession>A0A0V1MDT7</accession>
<sequence length="74" mass="8606">MTIQTIVRCQCPYCMSARHEHVIYANVFEITNNFMSQLRGFFSTCNLQNLNIKSDNAVYQMNVRKVGNARKVML</sequence>
<name>A0A0V1MDT7_9BILA</name>
<dbReference type="AlphaFoldDB" id="A0A0V1MDT7"/>
<comment type="caution">
    <text evidence="1">The sequence shown here is derived from an EMBL/GenBank/DDBJ whole genome shotgun (WGS) entry which is preliminary data.</text>
</comment>
<evidence type="ECO:0000313" key="2">
    <source>
        <dbReference type="EMBL" id="KRZ69724.1"/>
    </source>
</evidence>
<gene>
    <name evidence="1" type="ORF">T10_1969</name>
    <name evidence="2" type="ORF">T10_5309</name>
</gene>
<proteinExistence type="predicted"/>
<dbReference type="EMBL" id="JYDO01000130">
    <property type="protein sequence ID" value="KRZ69711.1"/>
    <property type="molecule type" value="Genomic_DNA"/>
</dbReference>
<dbReference type="Proteomes" id="UP000054843">
    <property type="component" value="Unassembled WGS sequence"/>
</dbReference>
<protein>
    <submittedName>
        <fullName evidence="1">Uncharacterized protein</fullName>
    </submittedName>
</protein>
<evidence type="ECO:0000313" key="3">
    <source>
        <dbReference type="Proteomes" id="UP000054843"/>
    </source>
</evidence>
<keyword evidence="3" id="KW-1185">Reference proteome</keyword>
<dbReference type="EMBL" id="JYDO01000130">
    <property type="protein sequence ID" value="KRZ69724.1"/>
    <property type="molecule type" value="Genomic_DNA"/>
</dbReference>
<evidence type="ECO:0000313" key="1">
    <source>
        <dbReference type="EMBL" id="KRZ69711.1"/>
    </source>
</evidence>
<organism evidence="1 3">
    <name type="scientific">Trichinella papuae</name>
    <dbReference type="NCBI Taxonomy" id="268474"/>
    <lineage>
        <taxon>Eukaryota</taxon>
        <taxon>Metazoa</taxon>
        <taxon>Ecdysozoa</taxon>
        <taxon>Nematoda</taxon>
        <taxon>Enoplea</taxon>
        <taxon>Dorylaimia</taxon>
        <taxon>Trichinellida</taxon>
        <taxon>Trichinellidae</taxon>
        <taxon>Trichinella</taxon>
    </lineage>
</organism>
<reference evidence="1 3" key="1">
    <citation type="submission" date="2015-01" db="EMBL/GenBank/DDBJ databases">
        <title>Evolution of Trichinella species and genotypes.</title>
        <authorList>
            <person name="Korhonen P.K."/>
            <person name="Edoardo P."/>
            <person name="Giuseppe L.R."/>
            <person name="Gasser R.B."/>
        </authorList>
    </citation>
    <scope>NUCLEOTIDE SEQUENCE [LARGE SCALE GENOMIC DNA]</scope>
    <source>
        <strain evidence="1">ISS1980</strain>
    </source>
</reference>